<evidence type="ECO:0000313" key="1">
    <source>
        <dbReference type="EMBL" id="KAK0317175.1"/>
    </source>
</evidence>
<comment type="caution">
    <text evidence="1">The sequence shown here is derived from an EMBL/GenBank/DDBJ whole genome shotgun (WGS) entry which is preliminary data.</text>
</comment>
<name>A0AAN6FID9_9PEZI</name>
<reference evidence="2" key="2">
    <citation type="submission" date="2023-06" db="EMBL/GenBank/DDBJ databases">
        <title>Black Yeasts Isolated from many extreme environments.</title>
        <authorList>
            <person name="Coleine C."/>
            <person name="Stajich J.E."/>
            <person name="Selbmann L."/>
        </authorList>
    </citation>
    <scope>NUCLEOTIDE SEQUENCE</scope>
    <source>
        <strain evidence="2">CCFEE 5200</strain>
    </source>
</reference>
<gene>
    <name evidence="1" type="ORF">LTR82_011776</name>
    <name evidence="2" type="ORF">LTR91_014892</name>
</gene>
<protein>
    <submittedName>
        <fullName evidence="1">Uncharacterized protein</fullName>
    </submittedName>
</protein>
<evidence type="ECO:0000313" key="3">
    <source>
        <dbReference type="Proteomes" id="UP001168146"/>
    </source>
</evidence>
<accession>A0AAN6FID9</accession>
<dbReference type="AlphaFoldDB" id="A0AAN6FID9"/>
<keyword evidence="4" id="KW-1185">Reference proteome</keyword>
<evidence type="ECO:0000313" key="4">
    <source>
        <dbReference type="Proteomes" id="UP001175353"/>
    </source>
</evidence>
<reference evidence="1" key="1">
    <citation type="submission" date="2021-12" db="EMBL/GenBank/DDBJ databases">
        <title>Black yeast isolated from Biological Soil Crust.</title>
        <authorList>
            <person name="Kurbessoian T."/>
        </authorList>
    </citation>
    <scope>NUCLEOTIDE SEQUENCE</scope>
    <source>
        <strain evidence="1">CCFEE 5208</strain>
    </source>
</reference>
<proteinExistence type="predicted"/>
<evidence type="ECO:0000313" key="2">
    <source>
        <dbReference type="EMBL" id="KAK0973049.1"/>
    </source>
</evidence>
<dbReference type="Proteomes" id="UP001168146">
    <property type="component" value="Unassembled WGS sequence"/>
</dbReference>
<dbReference type="EMBL" id="JASUXU010000045">
    <property type="protein sequence ID" value="KAK0317175.1"/>
    <property type="molecule type" value="Genomic_DNA"/>
</dbReference>
<organism evidence="1 3">
    <name type="scientific">Friedmanniomyces endolithicus</name>
    <dbReference type="NCBI Taxonomy" id="329885"/>
    <lineage>
        <taxon>Eukaryota</taxon>
        <taxon>Fungi</taxon>
        <taxon>Dikarya</taxon>
        <taxon>Ascomycota</taxon>
        <taxon>Pezizomycotina</taxon>
        <taxon>Dothideomycetes</taxon>
        <taxon>Dothideomycetidae</taxon>
        <taxon>Mycosphaerellales</taxon>
        <taxon>Teratosphaeriaceae</taxon>
        <taxon>Friedmanniomyces</taxon>
    </lineage>
</organism>
<dbReference type="EMBL" id="JAUJLE010000164">
    <property type="protein sequence ID" value="KAK0973049.1"/>
    <property type="molecule type" value="Genomic_DNA"/>
</dbReference>
<sequence>MQKVKSLQDVFIAGSSHERPHDKVQAAHPFSPFYKISSEPPLSNSHSIIQTTSSKNLTTNAIQNPLTNTNQTKMATMKFTKLPSQHVGNSIPMPLFFTFTTTTTTTTPSSSANPRVFNDLIMVNLAASTLDSLNAYITERFERNVYKFKREQGGAAKRDIYEVVGMRVV</sequence>
<dbReference type="Proteomes" id="UP001175353">
    <property type="component" value="Unassembled WGS sequence"/>
</dbReference>